<evidence type="ECO:0000313" key="4">
    <source>
        <dbReference type="Proteomes" id="UP001165122"/>
    </source>
</evidence>
<keyword evidence="4" id="KW-1185">Reference proteome</keyword>
<dbReference type="Gene3D" id="1.10.10.60">
    <property type="entry name" value="Homeodomain-like"/>
    <property type="match status" value="1"/>
</dbReference>
<evidence type="ECO:0000313" key="3">
    <source>
        <dbReference type="EMBL" id="GMI03194.1"/>
    </source>
</evidence>
<dbReference type="InterPro" id="IPR009057">
    <property type="entry name" value="Homeodomain-like_sf"/>
</dbReference>
<proteinExistence type="predicted"/>
<feature type="region of interest" description="Disordered" evidence="1">
    <location>
        <begin position="201"/>
        <end position="223"/>
    </location>
</feature>
<reference evidence="4" key="1">
    <citation type="journal article" date="2023" name="Commun. Biol.">
        <title>Genome analysis of Parmales, the sister group of diatoms, reveals the evolutionary specialization of diatoms from phago-mixotrophs to photoautotrophs.</title>
        <authorList>
            <person name="Ban H."/>
            <person name="Sato S."/>
            <person name="Yoshikawa S."/>
            <person name="Yamada K."/>
            <person name="Nakamura Y."/>
            <person name="Ichinomiya M."/>
            <person name="Sato N."/>
            <person name="Blanc-Mathieu R."/>
            <person name="Endo H."/>
            <person name="Kuwata A."/>
            <person name="Ogata H."/>
        </authorList>
    </citation>
    <scope>NUCLEOTIDE SEQUENCE [LARGE SCALE GENOMIC DNA]</scope>
    <source>
        <strain evidence="4">NIES 3700</strain>
    </source>
</reference>
<feature type="domain" description="Myb-like" evidence="2">
    <location>
        <begin position="158"/>
        <end position="210"/>
    </location>
</feature>
<dbReference type="Pfam" id="PF00249">
    <property type="entry name" value="Myb_DNA-binding"/>
    <property type="match status" value="1"/>
</dbReference>
<feature type="compositionally biased region" description="Basic residues" evidence="1">
    <location>
        <begin position="63"/>
        <end position="77"/>
    </location>
</feature>
<dbReference type="OrthoDB" id="608866at2759"/>
<dbReference type="AlphaFoldDB" id="A0A9W7CEI2"/>
<dbReference type="InterPro" id="IPR001005">
    <property type="entry name" value="SANT/Myb"/>
</dbReference>
<dbReference type="SMART" id="SM00717">
    <property type="entry name" value="SANT"/>
    <property type="match status" value="2"/>
</dbReference>
<dbReference type="EMBL" id="BRXW01000054">
    <property type="protein sequence ID" value="GMI03194.1"/>
    <property type="molecule type" value="Genomic_DNA"/>
</dbReference>
<comment type="caution">
    <text evidence="3">The sequence shown here is derived from an EMBL/GenBank/DDBJ whole genome shotgun (WGS) entry which is preliminary data.</text>
</comment>
<accession>A0A9W7CEI2</accession>
<organism evidence="3 4">
    <name type="scientific">Triparma laevis f. longispina</name>
    <dbReference type="NCBI Taxonomy" id="1714387"/>
    <lineage>
        <taxon>Eukaryota</taxon>
        <taxon>Sar</taxon>
        <taxon>Stramenopiles</taxon>
        <taxon>Ochrophyta</taxon>
        <taxon>Bolidophyceae</taxon>
        <taxon>Parmales</taxon>
        <taxon>Triparmaceae</taxon>
        <taxon>Triparma</taxon>
    </lineage>
</organism>
<feature type="region of interest" description="Disordered" evidence="1">
    <location>
        <begin position="1"/>
        <end position="28"/>
    </location>
</feature>
<dbReference type="Proteomes" id="UP001165122">
    <property type="component" value="Unassembled WGS sequence"/>
</dbReference>
<name>A0A9W7CEI2_9STRA</name>
<feature type="region of interest" description="Disordered" evidence="1">
    <location>
        <begin position="57"/>
        <end position="79"/>
    </location>
</feature>
<feature type="compositionally biased region" description="Basic and acidic residues" evidence="1">
    <location>
        <begin position="211"/>
        <end position="223"/>
    </location>
</feature>
<evidence type="ECO:0000259" key="2">
    <source>
        <dbReference type="SMART" id="SM00717"/>
    </source>
</evidence>
<evidence type="ECO:0000256" key="1">
    <source>
        <dbReference type="SAM" id="MobiDB-lite"/>
    </source>
</evidence>
<protein>
    <recommendedName>
        <fullName evidence="2">Myb-like domain-containing protein</fullName>
    </recommendedName>
</protein>
<feature type="domain" description="Myb-like" evidence="2">
    <location>
        <begin position="97"/>
        <end position="149"/>
    </location>
</feature>
<dbReference type="CDD" id="cd00167">
    <property type="entry name" value="SANT"/>
    <property type="match status" value="1"/>
</dbReference>
<sequence>MQTPNPAMPEHDLFATLAPRPKQAPLPNAGSLSLLKFLARECLRWLMMEEVVPASVSPETTSTKRRVFSNPPQKKRATTLVDDQPRDVKRANNWTGGRRPWTEEEKAALMDGLEKHGLDFDRIKAESGNRLGKRSAGALEEHLRRHHPDKLKGPKEPRCIAWTAKEDAALNSGTPKLGKDWEKTLETENEILGDRTVRAIGSRFHRMQKRRERERERERERKR</sequence>
<gene>
    <name evidence="3" type="ORF">TrLO_g14992</name>
</gene>
<dbReference type="SUPFAM" id="SSF46689">
    <property type="entry name" value="Homeodomain-like"/>
    <property type="match status" value="1"/>
</dbReference>